<feature type="compositionally biased region" description="Basic and acidic residues" evidence="1">
    <location>
        <begin position="116"/>
        <end position="132"/>
    </location>
</feature>
<evidence type="ECO:0000256" key="1">
    <source>
        <dbReference type="SAM" id="MobiDB-lite"/>
    </source>
</evidence>
<evidence type="ECO:0000313" key="3">
    <source>
        <dbReference type="Proteomes" id="UP000887116"/>
    </source>
</evidence>
<dbReference type="OrthoDB" id="10591265at2759"/>
<feature type="region of interest" description="Disordered" evidence="1">
    <location>
        <begin position="102"/>
        <end position="154"/>
    </location>
</feature>
<comment type="caution">
    <text evidence="2">The sequence shown here is derived from an EMBL/GenBank/DDBJ whole genome shotgun (WGS) entry which is preliminary data.</text>
</comment>
<sequence length="154" mass="16589">MENTKKGSQLPAKNSKTGAKKASDKKLPLPADLLPIEGEENSKAGASDEKLPSPADLLPIGGEEKGDVFFDTQGNAVGYENDFFLNKCTVTKSGWILLAGVSPELVEPGPSSSGYNREEEKMDDNTDNDSDKPQSTLAVRKKKFPNSGKKMTKK</sequence>
<keyword evidence="3" id="KW-1185">Reference proteome</keyword>
<protein>
    <submittedName>
        <fullName evidence="2">Uncharacterized protein</fullName>
    </submittedName>
</protein>
<feature type="region of interest" description="Disordered" evidence="1">
    <location>
        <begin position="1"/>
        <end position="62"/>
    </location>
</feature>
<dbReference type="Proteomes" id="UP000887116">
    <property type="component" value="Unassembled WGS sequence"/>
</dbReference>
<gene>
    <name evidence="2" type="ORF">TNCT_657901</name>
</gene>
<name>A0A8X6J274_TRICU</name>
<feature type="compositionally biased region" description="Polar residues" evidence="1">
    <location>
        <begin position="1"/>
        <end position="17"/>
    </location>
</feature>
<organism evidence="2 3">
    <name type="scientific">Trichonephila clavata</name>
    <name type="common">Joro spider</name>
    <name type="synonym">Nephila clavata</name>
    <dbReference type="NCBI Taxonomy" id="2740835"/>
    <lineage>
        <taxon>Eukaryota</taxon>
        <taxon>Metazoa</taxon>
        <taxon>Ecdysozoa</taxon>
        <taxon>Arthropoda</taxon>
        <taxon>Chelicerata</taxon>
        <taxon>Arachnida</taxon>
        <taxon>Araneae</taxon>
        <taxon>Araneomorphae</taxon>
        <taxon>Entelegynae</taxon>
        <taxon>Araneoidea</taxon>
        <taxon>Nephilidae</taxon>
        <taxon>Trichonephila</taxon>
    </lineage>
</organism>
<feature type="compositionally biased region" description="Basic and acidic residues" evidence="1">
    <location>
        <begin position="40"/>
        <end position="51"/>
    </location>
</feature>
<reference evidence="2" key="1">
    <citation type="submission" date="2020-07" db="EMBL/GenBank/DDBJ databases">
        <title>Multicomponent nature underlies the extraordinary mechanical properties of spider dragline silk.</title>
        <authorList>
            <person name="Kono N."/>
            <person name="Nakamura H."/>
            <person name="Mori M."/>
            <person name="Yoshida Y."/>
            <person name="Ohtoshi R."/>
            <person name="Malay A.D."/>
            <person name="Moran D.A.P."/>
            <person name="Tomita M."/>
            <person name="Numata K."/>
            <person name="Arakawa K."/>
        </authorList>
    </citation>
    <scope>NUCLEOTIDE SEQUENCE</scope>
</reference>
<dbReference type="AlphaFoldDB" id="A0A8X6J274"/>
<evidence type="ECO:0000313" key="2">
    <source>
        <dbReference type="EMBL" id="GFR16755.1"/>
    </source>
</evidence>
<dbReference type="EMBL" id="BMAO01007555">
    <property type="protein sequence ID" value="GFR16755.1"/>
    <property type="molecule type" value="Genomic_DNA"/>
</dbReference>
<accession>A0A8X6J274</accession>
<feature type="compositionally biased region" description="Basic residues" evidence="1">
    <location>
        <begin position="139"/>
        <end position="154"/>
    </location>
</feature>
<proteinExistence type="predicted"/>